<dbReference type="Proteomes" id="UP000799755">
    <property type="component" value="Unassembled WGS sequence"/>
</dbReference>
<evidence type="ECO:0000313" key="2">
    <source>
        <dbReference type="Proteomes" id="UP000799755"/>
    </source>
</evidence>
<organism evidence="1 2">
    <name type="scientific">Lindgomyces ingoldianus</name>
    <dbReference type="NCBI Taxonomy" id="673940"/>
    <lineage>
        <taxon>Eukaryota</taxon>
        <taxon>Fungi</taxon>
        <taxon>Dikarya</taxon>
        <taxon>Ascomycota</taxon>
        <taxon>Pezizomycotina</taxon>
        <taxon>Dothideomycetes</taxon>
        <taxon>Pleosporomycetidae</taxon>
        <taxon>Pleosporales</taxon>
        <taxon>Lindgomycetaceae</taxon>
        <taxon>Lindgomyces</taxon>
    </lineage>
</organism>
<comment type="caution">
    <text evidence="1">The sequence shown here is derived from an EMBL/GenBank/DDBJ whole genome shotgun (WGS) entry which is preliminary data.</text>
</comment>
<dbReference type="EMBL" id="MU003514">
    <property type="protein sequence ID" value="KAF2468673.1"/>
    <property type="molecule type" value="Genomic_DNA"/>
</dbReference>
<reference evidence="1" key="1">
    <citation type="journal article" date="2020" name="Stud. Mycol.">
        <title>101 Dothideomycetes genomes: a test case for predicting lifestyles and emergence of pathogens.</title>
        <authorList>
            <person name="Haridas S."/>
            <person name="Albert R."/>
            <person name="Binder M."/>
            <person name="Bloem J."/>
            <person name="Labutti K."/>
            <person name="Salamov A."/>
            <person name="Andreopoulos B."/>
            <person name="Baker S."/>
            <person name="Barry K."/>
            <person name="Bills G."/>
            <person name="Bluhm B."/>
            <person name="Cannon C."/>
            <person name="Castanera R."/>
            <person name="Culley D."/>
            <person name="Daum C."/>
            <person name="Ezra D."/>
            <person name="Gonzalez J."/>
            <person name="Henrissat B."/>
            <person name="Kuo A."/>
            <person name="Liang C."/>
            <person name="Lipzen A."/>
            <person name="Lutzoni F."/>
            <person name="Magnuson J."/>
            <person name="Mondo S."/>
            <person name="Nolan M."/>
            <person name="Ohm R."/>
            <person name="Pangilinan J."/>
            <person name="Park H.-J."/>
            <person name="Ramirez L."/>
            <person name="Alfaro M."/>
            <person name="Sun H."/>
            <person name="Tritt A."/>
            <person name="Yoshinaga Y."/>
            <person name="Zwiers L.-H."/>
            <person name="Turgeon B."/>
            <person name="Goodwin S."/>
            <person name="Spatafora J."/>
            <person name="Crous P."/>
            <person name="Grigoriev I."/>
        </authorList>
    </citation>
    <scope>NUCLEOTIDE SEQUENCE</scope>
    <source>
        <strain evidence="1">ATCC 200398</strain>
    </source>
</reference>
<protein>
    <submittedName>
        <fullName evidence="1">Uncharacterized protein</fullName>
    </submittedName>
</protein>
<keyword evidence="2" id="KW-1185">Reference proteome</keyword>
<evidence type="ECO:0000313" key="1">
    <source>
        <dbReference type="EMBL" id="KAF2468673.1"/>
    </source>
</evidence>
<accession>A0ACB6QNV7</accession>
<gene>
    <name evidence="1" type="ORF">BDR25DRAFT_289498</name>
</gene>
<sequence>MSSRARRSRGCASCRKRKVKCDESKPGCTRCAKSGWVCPGYEPESELVFRNQTDAVVKKLSRSLSPSIVDRATTFFIHHYVFKTDSPTPQGNYDYLPSLLQGASSNSPLVTVIAAAGLAGLANAGNSSAWRADAYTLHGQAIRRLKETLETPSLVNSDQTLAAIMLMGTFEQIVAADVNSMNNFAQHIMAASRCVELRGPNQFQTEVSRKLMADMRRLIIMTCHRFQEPIPYALKRWASWTDPGQPQNQSPGNRFTEISEQLAAVRAQIKRDTICSPAVVASMLLPVDEKLDHWRRALPPSWQYQSYQAIDTTSPSLTTCDTHYDVYQNLWVASMWNNYRSTRLLIHEHIMSTALKFGTINDKHIVQAAAKVLKSTADDVCRSVPFHLGLHRHRTSPNAQESDAIPGCYLIIWPLFISGMRRTTPWPQKQWIAEKLRYIGIRMGLRIALSMSEQLLENSKPFSGTDVWIMGEWSRSSTNRIS</sequence>
<proteinExistence type="predicted"/>
<name>A0ACB6QNV7_9PLEO</name>